<dbReference type="EMBL" id="BJHV01000001">
    <property type="protein sequence ID" value="GDY47890.1"/>
    <property type="molecule type" value="Genomic_DNA"/>
</dbReference>
<dbReference type="InterPro" id="IPR036390">
    <property type="entry name" value="WH_DNA-bd_sf"/>
</dbReference>
<protein>
    <submittedName>
        <fullName evidence="1">Uncharacterized protein</fullName>
    </submittedName>
</protein>
<dbReference type="Proteomes" id="UP000299290">
    <property type="component" value="Unassembled WGS sequence"/>
</dbReference>
<proteinExistence type="predicted"/>
<gene>
    <name evidence="1" type="ORF">SANT12839_087720</name>
</gene>
<dbReference type="InterPro" id="IPR036388">
    <property type="entry name" value="WH-like_DNA-bd_sf"/>
</dbReference>
<evidence type="ECO:0000313" key="2">
    <source>
        <dbReference type="Proteomes" id="UP000299290"/>
    </source>
</evidence>
<accession>A0A4D4KMN5</accession>
<sequence length="74" mass="7620">MASPNLFLSKSDLAYAELRRQILSGNLPAGSRLAQYDLAESLSMSITPCGRQSAGSAARACSTSTPTATSACPP</sequence>
<dbReference type="AlphaFoldDB" id="A0A4D4KMN5"/>
<reference evidence="1 2" key="1">
    <citation type="journal article" date="2020" name="Int. J. Syst. Evol. Microbiol.">
        <title>Reclassification of Streptomyces castelarensis and Streptomyces sporoclivatus as later heterotypic synonyms of Streptomyces antimycoticus.</title>
        <authorList>
            <person name="Komaki H."/>
            <person name="Tamura T."/>
        </authorList>
    </citation>
    <scope>NUCLEOTIDE SEQUENCE [LARGE SCALE GENOMIC DNA]</scope>
    <source>
        <strain evidence="1 2">NBRC 12839</strain>
    </source>
</reference>
<organism evidence="1 2">
    <name type="scientific">Streptomyces antimycoticus</name>
    <dbReference type="NCBI Taxonomy" id="68175"/>
    <lineage>
        <taxon>Bacteria</taxon>
        <taxon>Bacillati</taxon>
        <taxon>Actinomycetota</taxon>
        <taxon>Actinomycetes</taxon>
        <taxon>Kitasatosporales</taxon>
        <taxon>Streptomycetaceae</taxon>
        <taxon>Streptomyces</taxon>
        <taxon>Streptomyces violaceusniger group</taxon>
    </lineage>
</organism>
<comment type="caution">
    <text evidence="1">The sequence shown here is derived from an EMBL/GenBank/DDBJ whole genome shotgun (WGS) entry which is preliminary data.</text>
</comment>
<name>A0A4D4KMN5_9ACTN</name>
<keyword evidence="2" id="KW-1185">Reference proteome</keyword>
<evidence type="ECO:0000313" key="1">
    <source>
        <dbReference type="EMBL" id="GDY47890.1"/>
    </source>
</evidence>
<dbReference type="Gene3D" id="1.10.10.10">
    <property type="entry name" value="Winged helix-like DNA-binding domain superfamily/Winged helix DNA-binding domain"/>
    <property type="match status" value="1"/>
</dbReference>
<dbReference type="SUPFAM" id="SSF46785">
    <property type="entry name" value="Winged helix' DNA-binding domain"/>
    <property type="match status" value="1"/>
</dbReference>